<dbReference type="SUPFAM" id="SSF89447">
    <property type="entry name" value="AbrB/MazE/MraZ-like"/>
    <property type="match status" value="1"/>
</dbReference>
<dbReference type="GO" id="GO:2000143">
    <property type="term" value="P:negative regulation of DNA-templated transcription initiation"/>
    <property type="evidence" value="ECO:0007669"/>
    <property type="project" value="TreeGrafter"/>
</dbReference>
<dbReference type="eggNOG" id="COG2001">
    <property type="taxonomic scope" value="Bacteria"/>
</dbReference>
<keyword evidence="6 7" id="KW-0804">Transcription</keyword>
<dbReference type="InterPro" id="IPR035642">
    <property type="entry name" value="MraZ_N"/>
</dbReference>
<evidence type="ECO:0000256" key="6">
    <source>
        <dbReference type="ARBA" id="ARBA00023163"/>
    </source>
</evidence>
<keyword evidence="5 7" id="KW-0238">DNA-binding</keyword>
<name>C5J696_MESCH</name>
<dbReference type="GO" id="GO:0005737">
    <property type="term" value="C:cytoplasm"/>
    <property type="evidence" value="ECO:0007669"/>
    <property type="project" value="UniProtKB-UniRule"/>
</dbReference>
<keyword evidence="4 7" id="KW-0805">Transcription regulation</keyword>
<evidence type="ECO:0000256" key="4">
    <source>
        <dbReference type="ARBA" id="ARBA00023015"/>
    </source>
</evidence>
<dbReference type="InterPro" id="IPR035644">
    <property type="entry name" value="MraZ_C"/>
</dbReference>
<evidence type="ECO:0000256" key="7">
    <source>
        <dbReference type="HAMAP-Rule" id="MF_01008"/>
    </source>
</evidence>
<evidence type="ECO:0000256" key="5">
    <source>
        <dbReference type="ARBA" id="ARBA00023125"/>
    </source>
</evidence>
<evidence type="ECO:0000256" key="1">
    <source>
        <dbReference type="ARBA" id="ARBA00013860"/>
    </source>
</evidence>
<feature type="domain" description="SpoVT-AbrB" evidence="8">
    <location>
        <begin position="4"/>
        <end position="46"/>
    </location>
</feature>
<dbReference type="HOGENOM" id="CLU_107907_0_2_14"/>
<dbReference type="GO" id="GO:0003700">
    <property type="term" value="F:DNA-binding transcription factor activity"/>
    <property type="evidence" value="ECO:0007669"/>
    <property type="project" value="UniProtKB-UniRule"/>
</dbReference>
<dbReference type="Proteomes" id="UP000001491">
    <property type="component" value="Chromosome"/>
</dbReference>
<dbReference type="PANTHER" id="PTHR34701:SF1">
    <property type="entry name" value="TRANSCRIPTIONAL REGULATOR MRAZ"/>
    <property type="match status" value="1"/>
</dbReference>
<dbReference type="InterPro" id="IPR003444">
    <property type="entry name" value="MraZ"/>
</dbReference>
<dbReference type="HAMAP" id="MF_01008">
    <property type="entry name" value="MraZ"/>
    <property type="match status" value="1"/>
</dbReference>
<dbReference type="GO" id="GO:0009295">
    <property type="term" value="C:nucleoid"/>
    <property type="evidence" value="ECO:0007669"/>
    <property type="project" value="UniProtKB-SubCell"/>
</dbReference>
<keyword evidence="2 7" id="KW-0963">Cytoplasm</keyword>
<protein>
    <recommendedName>
        <fullName evidence="1 7">Transcriptional regulator MraZ</fullName>
    </recommendedName>
</protein>
<dbReference type="AlphaFoldDB" id="C5J696"/>
<dbReference type="PANTHER" id="PTHR34701">
    <property type="entry name" value="TRANSCRIPTIONAL REGULATOR MRAZ"/>
    <property type="match status" value="1"/>
</dbReference>
<dbReference type="InterPro" id="IPR038619">
    <property type="entry name" value="MraZ_sf"/>
</dbReference>
<accession>C5J696</accession>
<reference evidence="10" key="1">
    <citation type="journal article" date="2009" name="BMC Bioinformatics">
        <title>The Mycoplasma conjunctivae genome sequencing, annotation and analysis.</title>
        <authorList>
            <person name="Calderon-Copete S.P."/>
            <person name="Wigger G."/>
            <person name="Wunderlin C."/>
            <person name="Schmidheini T."/>
            <person name="Frey J."/>
            <person name="Quail M.A."/>
            <person name="Falquet L."/>
        </authorList>
    </citation>
    <scope>NUCLEOTIDE SEQUENCE [LARGE SCALE GENOMIC DNA]</scope>
    <source>
        <strain evidence="10">ATCC 25834 / NCTC 10147 / HRC/581</strain>
    </source>
</reference>
<dbReference type="InterPro" id="IPR007159">
    <property type="entry name" value="SpoVT-AbrB_dom"/>
</dbReference>
<comment type="similarity">
    <text evidence="7">Belongs to the MraZ family.</text>
</comment>
<comment type="subunit">
    <text evidence="7">Forms oligomers.</text>
</comment>
<organism evidence="9 10">
    <name type="scientific">Mesomycoplasma conjunctivae (strain ATCC 25834 / NCTC 10147 / HRC/581)</name>
    <name type="common">Mycoplasma conjunctivae</name>
    <dbReference type="NCBI Taxonomy" id="572263"/>
    <lineage>
        <taxon>Bacteria</taxon>
        <taxon>Bacillati</taxon>
        <taxon>Mycoplasmatota</taxon>
        <taxon>Mycoplasmoidales</taxon>
        <taxon>Metamycoplasmataceae</taxon>
        <taxon>Mesomycoplasma</taxon>
    </lineage>
</organism>
<dbReference type="KEGG" id="mco:MCJ_002970"/>
<dbReference type="Gene3D" id="3.40.1550.20">
    <property type="entry name" value="Transcriptional regulator MraZ domain"/>
    <property type="match status" value="1"/>
</dbReference>
<dbReference type="CDD" id="cd16321">
    <property type="entry name" value="MraZ_C"/>
    <property type="match status" value="1"/>
</dbReference>
<evidence type="ECO:0000259" key="8">
    <source>
        <dbReference type="PROSITE" id="PS51740"/>
    </source>
</evidence>
<evidence type="ECO:0000313" key="10">
    <source>
        <dbReference type="Proteomes" id="UP000001491"/>
    </source>
</evidence>
<evidence type="ECO:0000313" key="9">
    <source>
        <dbReference type="EMBL" id="CAT04988.1"/>
    </source>
</evidence>
<dbReference type="Pfam" id="PF02381">
    <property type="entry name" value="MraZ"/>
    <property type="match status" value="2"/>
</dbReference>
<dbReference type="InterPro" id="IPR037914">
    <property type="entry name" value="SpoVT-AbrB_sf"/>
</dbReference>
<proteinExistence type="inferred from homology"/>
<dbReference type="EMBL" id="FM864216">
    <property type="protein sequence ID" value="CAT04988.1"/>
    <property type="molecule type" value="Genomic_DNA"/>
</dbReference>
<keyword evidence="3" id="KW-0677">Repeat</keyword>
<gene>
    <name evidence="7 9" type="primary">mraZ</name>
    <name evidence="9" type="ordered locus">MCJ_002970</name>
</gene>
<dbReference type="CDD" id="cd16320">
    <property type="entry name" value="MraZ_N"/>
    <property type="match status" value="1"/>
</dbReference>
<dbReference type="GO" id="GO:0000976">
    <property type="term" value="F:transcription cis-regulatory region binding"/>
    <property type="evidence" value="ECO:0007669"/>
    <property type="project" value="TreeGrafter"/>
</dbReference>
<evidence type="ECO:0000256" key="3">
    <source>
        <dbReference type="ARBA" id="ARBA00022737"/>
    </source>
</evidence>
<dbReference type="PROSITE" id="PS51740">
    <property type="entry name" value="SPOVT_ABRB"/>
    <property type="match status" value="2"/>
</dbReference>
<dbReference type="InterPro" id="IPR020603">
    <property type="entry name" value="MraZ_dom"/>
</dbReference>
<evidence type="ECO:0000256" key="2">
    <source>
        <dbReference type="ARBA" id="ARBA00022490"/>
    </source>
</evidence>
<keyword evidence="10" id="KW-1185">Reference proteome</keyword>
<comment type="subcellular location">
    <subcellularLocation>
        <location evidence="7">Cytoplasm</location>
        <location evidence="7">Nucleoid</location>
    </subcellularLocation>
</comment>
<sequence>MFGTSLRILDEKNRIVIPPSFRENLGTEFYISINLDQLLEIRNQAEFDAIIEKITKANSLNKNLRNFARYFLGNSVKVSIDKQGRFLIPKHLLDLAAIDKKLYLVGVGKKIEIWPQQKYEAFNTWFQNKDNIVELEEELINSGVEL</sequence>
<feature type="domain" description="SpoVT-AbrB" evidence="8">
    <location>
        <begin position="75"/>
        <end position="118"/>
    </location>
</feature>